<gene>
    <name evidence="1" type="ORF">G2W53_025622</name>
</gene>
<organism evidence="1 2">
    <name type="scientific">Senna tora</name>
    <dbReference type="NCBI Taxonomy" id="362788"/>
    <lineage>
        <taxon>Eukaryota</taxon>
        <taxon>Viridiplantae</taxon>
        <taxon>Streptophyta</taxon>
        <taxon>Embryophyta</taxon>
        <taxon>Tracheophyta</taxon>
        <taxon>Spermatophyta</taxon>
        <taxon>Magnoliopsida</taxon>
        <taxon>eudicotyledons</taxon>
        <taxon>Gunneridae</taxon>
        <taxon>Pentapetalae</taxon>
        <taxon>rosids</taxon>
        <taxon>fabids</taxon>
        <taxon>Fabales</taxon>
        <taxon>Fabaceae</taxon>
        <taxon>Caesalpinioideae</taxon>
        <taxon>Cassia clade</taxon>
        <taxon>Senna</taxon>
    </lineage>
</organism>
<comment type="caution">
    <text evidence="1">The sequence shown here is derived from an EMBL/GenBank/DDBJ whole genome shotgun (WGS) entry which is preliminary data.</text>
</comment>
<name>A0A834TDH9_9FABA</name>
<sequence length="64" mass="7392">MPPSLSTAKAVWRWRRRKHDCGFESGTRSRIEIPSGASEVGDGGEYFKVVEETRGRKENDLRRR</sequence>
<evidence type="ECO:0000313" key="1">
    <source>
        <dbReference type="EMBL" id="KAF7820167.1"/>
    </source>
</evidence>
<accession>A0A834TDH9</accession>
<dbReference type="Proteomes" id="UP000634136">
    <property type="component" value="Unassembled WGS sequence"/>
</dbReference>
<keyword evidence="2" id="KW-1185">Reference proteome</keyword>
<dbReference type="EMBL" id="JAAIUW010000008">
    <property type="protein sequence ID" value="KAF7820167.1"/>
    <property type="molecule type" value="Genomic_DNA"/>
</dbReference>
<protein>
    <submittedName>
        <fullName evidence="1">Uncharacterized protein</fullName>
    </submittedName>
</protein>
<dbReference type="AlphaFoldDB" id="A0A834TDH9"/>
<reference evidence="1" key="1">
    <citation type="submission" date="2020-09" db="EMBL/GenBank/DDBJ databases">
        <title>Genome-Enabled Discovery of Anthraquinone Biosynthesis in Senna tora.</title>
        <authorList>
            <person name="Kang S.-H."/>
            <person name="Pandey R.P."/>
            <person name="Lee C.-M."/>
            <person name="Sim J.-S."/>
            <person name="Jeong J.-T."/>
            <person name="Choi B.-S."/>
            <person name="Jung M."/>
            <person name="Ginzburg D."/>
            <person name="Zhao K."/>
            <person name="Won S.Y."/>
            <person name="Oh T.-J."/>
            <person name="Yu Y."/>
            <person name="Kim N.-H."/>
            <person name="Lee O.R."/>
            <person name="Lee T.-H."/>
            <person name="Bashyal P."/>
            <person name="Kim T.-S."/>
            <person name="Lee W.-H."/>
            <person name="Kawkins C."/>
            <person name="Kim C.-K."/>
            <person name="Kim J.S."/>
            <person name="Ahn B.O."/>
            <person name="Rhee S.Y."/>
            <person name="Sohng J.K."/>
        </authorList>
    </citation>
    <scope>NUCLEOTIDE SEQUENCE</scope>
    <source>
        <tissue evidence="1">Leaf</tissue>
    </source>
</reference>
<proteinExistence type="predicted"/>
<evidence type="ECO:0000313" key="2">
    <source>
        <dbReference type="Proteomes" id="UP000634136"/>
    </source>
</evidence>